<dbReference type="PANTHER" id="PTHR10887">
    <property type="entry name" value="DNA2/NAM7 HELICASE FAMILY"/>
    <property type="match status" value="1"/>
</dbReference>
<keyword evidence="6" id="KW-1185">Reference proteome</keyword>
<gene>
    <name evidence="5" type="ORF">Ocin01_16063</name>
</gene>
<dbReference type="Proteomes" id="UP000094527">
    <property type="component" value="Unassembled WGS sequence"/>
</dbReference>
<dbReference type="GO" id="GO:0004386">
    <property type="term" value="F:helicase activity"/>
    <property type="evidence" value="ECO:0007669"/>
    <property type="project" value="InterPro"/>
</dbReference>
<dbReference type="STRING" id="48709.A0A1D2MC89"/>
<dbReference type="Pfam" id="PF25396">
    <property type="entry name" value="ZNFX1"/>
    <property type="match status" value="1"/>
</dbReference>
<dbReference type="SUPFAM" id="SSF52540">
    <property type="entry name" value="P-loop containing nucleoside triphosphate hydrolases"/>
    <property type="match status" value="1"/>
</dbReference>
<feature type="coiled-coil region" evidence="1">
    <location>
        <begin position="607"/>
        <end position="634"/>
    </location>
</feature>
<name>A0A1D2MC89_ORCCI</name>
<feature type="compositionally biased region" description="Acidic residues" evidence="2">
    <location>
        <begin position="781"/>
        <end position="799"/>
    </location>
</feature>
<dbReference type="OMA" id="PMENDIV"/>
<dbReference type="InterPro" id="IPR045055">
    <property type="entry name" value="DNA2/NAM7-like"/>
</dbReference>
<dbReference type="PANTHER" id="PTHR10887:SF341">
    <property type="entry name" value="NFX1-TYPE ZINC FINGER-CONTAINING PROTEIN 1"/>
    <property type="match status" value="1"/>
</dbReference>
<evidence type="ECO:0000256" key="1">
    <source>
        <dbReference type="SAM" id="Coils"/>
    </source>
</evidence>
<dbReference type="InterPro" id="IPR057373">
    <property type="entry name" value="ZNFX1"/>
</dbReference>
<evidence type="ECO:0000259" key="4">
    <source>
        <dbReference type="Pfam" id="PF25396"/>
    </source>
</evidence>
<feature type="region of interest" description="Disordered" evidence="2">
    <location>
        <begin position="779"/>
        <end position="799"/>
    </location>
</feature>
<dbReference type="AlphaFoldDB" id="A0A1D2MC89"/>
<dbReference type="Pfam" id="PF13086">
    <property type="entry name" value="AAA_11"/>
    <property type="match status" value="2"/>
</dbReference>
<sequence>MKFLEHICAPNASSSEIVTKLHDEHLTDWDNHIESLIKLKDDKLLVQTVIFLGTNLSCDNDNEKDEDENRRVCEKQVKILVCTCRKEFLELLTARVSAWSISKSKKFELGQDELGKVLVSIHSFCQAVIHKLPYLGKDLLPNLICTGIGVLAASQQLSSQHPTLLKELMGLQQRIAEINETFQSKKGVVKKDGFSEAYERLLHSKEPPQNFRNVQIIPTLEELLEDKIPFLRPNKIKGAYFSPEHYLDVQFRLLREDFVQPLRKTVEHFLENKLKYLKTKSKKKFKTQQQNGSSCIYTGVTFGRVEKSRENENVHFFKLPQETVKKVNWTKSKKLLPGCLVMFTSDCCETAIFATTLAPPFRETKTGIDPRRKELSQGVLRVSIETGVNHVVKNLNYIMFECEAYFEAYRYNLDILQKTRIFKNESRITKFIVEASSLVDIPNYAKRMKKGTRAELVLPFQVSGEPVTVPLSQTQEWPEYLIKSQLGLDDNQYQAYKRALTSELSIIQGPPGTGKTFIGLQILKTLLLNKTGRKNLPNQSLVIPNAPILILCYTNHALDQFLELLLSEIDELDLIRVGGQCKSEILKRHSLPEKRAQMKLPYIKDGKKNFYRQVQSLEKQLSDVLNEVRELENPRGILDFKSLALGLQVLEKLPCSWCKVLGSGDWLGIPEEIVEPVDPELEKMVIKEKAKLGNGNGVENVMERNETWISQKNYYFPGCSSVDCREHAKWLNGRLLNYTPMENDIVYKDMKYQIEACDSRAKLIETIFDMYKNKQLYLTNQDDEESESDNDDESESDDDEVGVELVIEIFNAKPQQDIEKWEMSVRWALYFKLVEIALKFGRKKMKQIEEDLVIPRIKLKEERQYQDGILLRQADVIGMTTTGAAKNHSMLEIAKPQIVVVEEAAEILEAHIVTSLTENCNQLILIGDHFQLRPTTNVYELEKKYHLNVSLFERMILNNINFCALKVFI</sequence>
<keyword evidence="1" id="KW-0175">Coiled coil</keyword>
<dbReference type="OrthoDB" id="2423195at2759"/>
<accession>A0A1D2MC89</accession>
<dbReference type="Gene3D" id="3.40.50.300">
    <property type="entry name" value="P-loop containing nucleotide triphosphate hydrolases"/>
    <property type="match status" value="2"/>
</dbReference>
<feature type="domain" description="DNA2/NAM7 helicase helicase" evidence="3">
    <location>
        <begin position="488"/>
        <end position="626"/>
    </location>
</feature>
<dbReference type="GO" id="GO:0031380">
    <property type="term" value="C:nuclear RNA-directed RNA polymerase complex"/>
    <property type="evidence" value="ECO:0007669"/>
    <property type="project" value="TreeGrafter"/>
</dbReference>
<feature type="domain" description="DNA2/NAM7 helicase helicase" evidence="3">
    <location>
        <begin position="800"/>
        <end position="936"/>
    </location>
</feature>
<feature type="domain" description="ZNFX1" evidence="4">
    <location>
        <begin position="291"/>
        <end position="403"/>
    </location>
</feature>
<dbReference type="EMBL" id="LJIJ01001880">
    <property type="protein sequence ID" value="ODM90617.1"/>
    <property type="molecule type" value="Genomic_DNA"/>
</dbReference>
<protein>
    <submittedName>
        <fullName evidence="5">NFX1-type zinc finger-containing protein 1</fullName>
    </submittedName>
</protein>
<dbReference type="GO" id="GO:0031048">
    <property type="term" value="P:regulatory ncRNA-mediated heterochromatin formation"/>
    <property type="evidence" value="ECO:0007669"/>
    <property type="project" value="TreeGrafter"/>
</dbReference>
<comment type="caution">
    <text evidence="5">The sequence shown here is derived from an EMBL/GenBank/DDBJ whole genome shotgun (WGS) entry which is preliminary data.</text>
</comment>
<reference evidence="5 6" key="1">
    <citation type="journal article" date="2016" name="Genome Biol. Evol.">
        <title>Gene Family Evolution Reflects Adaptation to Soil Environmental Stressors in the Genome of the Collembolan Orchesella cincta.</title>
        <authorList>
            <person name="Faddeeva-Vakhrusheva A."/>
            <person name="Derks M.F."/>
            <person name="Anvar S.Y."/>
            <person name="Agamennone V."/>
            <person name="Suring W."/>
            <person name="Smit S."/>
            <person name="van Straalen N.M."/>
            <person name="Roelofs D."/>
        </authorList>
    </citation>
    <scope>NUCLEOTIDE SEQUENCE [LARGE SCALE GENOMIC DNA]</scope>
    <source>
        <tissue evidence="5">Mixed pool</tissue>
    </source>
</reference>
<organism evidence="5 6">
    <name type="scientific">Orchesella cincta</name>
    <name type="common">Springtail</name>
    <name type="synonym">Podura cincta</name>
    <dbReference type="NCBI Taxonomy" id="48709"/>
    <lineage>
        <taxon>Eukaryota</taxon>
        <taxon>Metazoa</taxon>
        <taxon>Ecdysozoa</taxon>
        <taxon>Arthropoda</taxon>
        <taxon>Hexapoda</taxon>
        <taxon>Collembola</taxon>
        <taxon>Entomobryomorpha</taxon>
        <taxon>Entomobryoidea</taxon>
        <taxon>Orchesellidae</taxon>
        <taxon>Orchesellinae</taxon>
        <taxon>Orchesella</taxon>
    </lineage>
</organism>
<evidence type="ECO:0000313" key="5">
    <source>
        <dbReference type="EMBL" id="ODM90617.1"/>
    </source>
</evidence>
<dbReference type="InterPro" id="IPR041677">
    <property type="entry name" value="DNA2/NAM7_AAA_11"/>
</dbReference>
<evidence type="ECO:0000313" key="6">
    <source>
        <dbReference type="Proteomes" id="UP000094527"/>
    </source>
</evidence>
<proteinExistence type="predicted"/>
<evidence type="ECO:0000259" key="3">
    <source>
        <dbReference type="Pfam" id="PF13086"/>
    </source>
</evidence>
<dbReference type="InterPro" id="IPR027417">
    <property type="entry name" value="P-loop_NTPase"/>
</dbReference>
<evidence type="ECO:0000256" key="2">
    <source>
        <dbReference type="SAM" id="MobiDB-lite"/>
    </source>
</evidence>